<sequence length="435" mass="48837">MSAGNTNTNPTRCRSYADHRQFVLKKLNHATCPHGRDFPPDERRCCICHEDIHDNSTVAQVCPQSPKHIYHWLCMIQWVNTWNDEAEEHNRGCPTCRAEMLTVNEAEYSRHHPLPEPDERVVRQRQLLAAGWDIVLAARSTMVSSSDGGYVLPPLDDNTVDRALPIRYAMMGEQGSSRDLAVALMALADPLQIEVMRSAAYMTDNPDQLNGLLNFVDELRFSFEAVDPPVRNPEVTPRATPQATPQASQAPPQTALQAAPQTTPQAAPQPVSATHQMEAQHMSGVEDEYATQEEGEELKEDEGEEGEDDDGDEEEPSKGETLVDGSEDGQGDTDDTDGEMTLLQETQDTDPEKPPSPERDSQMEEQDSQMEDQDSQMEEYDSEEYDSQEHSDDQEMSDPDEEDKSPEIFMSDAVEQIRDEEEFQGSPSPEWENVI</sequence>
<dbReference type="EMBL" id="JAKEKT020000013">
    <property type="protein sequence ID" value="KAL1647160.1"/>
    <property type="molecule type" value="Genomic_DNA"/>
</dbReference>
<dbReference type="PROSITE" id="PS50089">
    <property type="entry name" value="ZF_RING_2"/>
    <property type="match status" value="1"/>
</dbReference>
<dbReference type="InterPro" id="IPR013083">
    <property type="entry name" value="Znf_RING/FYVE/PHD"/>
</dbReference>
<feature type="compositionally biased region" description="Acidic residues" evidence="2">
    <location>
        <begin position="363"/>
        <end position="386"/>
    </location>
</feature>
<dbReference type="CDD" id="cd16448">
    <property type="entry name" value="RING-H2"/>
    <property type="match status" value="1"/>
</dbReference>
<feature type="compositionally biased region" description="Basic and acidic residues" evidence="2">
    <location>
        <begin position="350"/>
        <end position="362"/>
    </location>
</feature>
<proteinExistence type="predicted"/>
<keyword evidence="1" id="KW-0479">Metal-binding</keyword>
<gene>
    <name evidence="4" type="ORF">SLS58_002931</name>
</gene>
<dbReference type="SUPFAM" id="SSF57850">
    <property type="entry name" value="RING/U-box"/>
    <property type="match status" value="1"/>
</dbReference>
<dbReference type="InterPro" id="IPR001841">
    <property type="entry name" value="Znf_RING"/>
</dbReference>
<feature type="compositionally biased region" description="Acidic residues" evidence="2">
    <location>
        <begin position="325"/>
        <end position="338"/>
    </location>
</feature>
<comment type="caution">
    <text evidence="4">The sequence shown here is derived from an EMBL/GenBank/DDBJ whole genome shotgun (WGS) entry which is preliminary data.</text>
</comment>
<protein>
    <recommendedName>
        <fullName evidence="3">RING-type domain-containing protein</fullName>
    </recommendedName>
</protein>
<keyword evidence="1" id="KW-0862">Zinc</keyword>
<evidence type="ECO:0000313" key="5">
    <source>
        <dbReference type="Proteomes" id="UP001521184"/>
    </source>
</evidence>
<accession>A0ABR3TY16</accession>
<name>A0ABR3TY16_9PEZI</name>
<evidence type="ECO:0000313" key="4">
    <source>
        <dbReference type="EMBL" id="KAL1647160.1"/>
    </source>
</evidence>
<organism evidence="4 5">
    <name type="scientific">Diplodia intermedia</name>
    <dbReference type="NCBI Taxonomy" id="856260"/>
    <lineage>
        <taxon>Eukaryota</taxon>
        <taxon>Fungi</taxon>
        <taxon>Dikarya</taxon>
        <taxon>Ascomycota</taxon>
        <taxon>Pezizomycotina</taxon>
        <taxon>Dothideomycetes</taxon>
        <taxon>Dothideomycetes incertae sedis</taxon>
        <taxon>Botryosphaeriales</taxon>
        <taxon>Botryosphaeriaceae</taxon>
        <taxon>Diplodia</taxon>
    </lineage>
</organism>
<reference evidence="4 5" key="1">
    <citation type="journal article" date="2023" name="Plant Dis.">
        <title>First Report of Diplodia intermedia Causing Canker and Dieback Diseases on Apple Trees in Canada.</title>
        <authorList>
            <person name="Ellouze W."/>
            <person name="Ilyukhin E."/>
            <person name="Sulman M."/>
            <person name="Ali S."/>
        </authorList>
    </citation>
    <scope>NUCLEOTIDE SEQUENCE [LARGE SCALE GENOMIC DNA]</scope>
    <source>
        <strain evidence="4 5">M45-28</strain>
    </source>
</reference>
<feature type="compositionally biased region" description="Low complexity" evidence="2">
    <location>
        <begin position="236"/>
        <end position="270"/>
    </location>
</feature>
<evidence type="ECO:0000256" key="1">
    <source>
        <dbReference type="PROSITE-ProRule" id="PRU00175"/>
    </source>
</evidence>
<feature type="compositionally biased region" description="Acidic residues" evidence="2">
    <location>
        <begin position="285"/>
        <end position="315"/>
    </location>
</feature>
<keyword evidence="1" id="KW-0863">Zinc-finger</keyword>
<keyword evidence="5" id="KW-1185">Reference proteome</keyword>
<feature type="domain" description="RING-type" evidence="3">
    <location>
        <begin position="45"/>
        <end position="97"/>
    </location>
</feature>
<feature type="region of interest" description="Disordered" evidence="2">
    <location>
        <begin position="228"/>
        <end position="435"/>
    </location>
</feature>
<feature type="compositionally biased region" description="Acidic residues" evidence="2">
    <location>
        <begin position="394"/>
        <end position="404"/>
    </location>
</feature>
<dbReference type="Proteomes" id="UP001521184">
    <property type="component" value="Unassembled WGS sequence"/>
</dbReference>
<evidence type="ECO:0000256" key="2">
    <source>
        <dbReference type="SAM" id="MobiDB-lite"/>
    </source>
</evidence>
<evidence type="ECO:0000259" key="3">
    <source>
        <dbReference type="PROSITE" id="PS50089"/>
    </source>
</evidence>
<dbReference type="Gene3D" id="3.30.40.10">
    <property type="entry name" value="Zinc/RING finger domain, C3HC4 (zinc finger)"/>
    <property type="match status" value="1"/>
</dbReference>